<dbReference type="HOGENOM" id="CLU_2532067_0_0_1"/>
<name>F6HEP5_VITVI</name>
<dbReference type="InParanoid" id="F6HEP5"/>
<dbReference type="Proteomes" id="UP000009183">
    <property type="component" value="Chromosome 19"/>
</dbReference>
<reference evidence="2" key="1">
    <citation type="journal article" date="2007" name="Nature">
        <title>The grapevine genome sequence suggests ancestral hexaploidization in major angiosperm phyla.</title>
        <authorList>
            <consortium name="The French-Italian Public Consortium for Grapevine Genome Characterization."/>
            <person name="Jaillon O."/>
            <person name="Aury J.-M."/>
            <person name="Noel B."/>
            <person name="Policriti A."/>
            <person name="Clepet C."/>
            <person name="Casagrande A."/>
            <person name="Choisne N."/>
            <person name="Aubourg S."/>
            <person name="Vitulo N."/>
            <person name="Jubin C."/>
            <person name="Vezzi A."/>
            <person name="Legeai F."/>
            <person name="Hugueney P."/>
            <person name="Dasilva C."/>
            <person name="Horner D."/>
            <person name="Mica E."/>
            <person name="Jublot D."/>
            <person name="Poulain J."/>
            <person name="Bruyere C."/>
            <person name="Billault A."/>
            <person name="Segurens B."/>
            <person name="Gouyvenoux M."/>
            <person name="Ugarte E."/>
            <person name="Cattonaro F."/>
            <person name="Anthouard V."/>
            <person name="Vico V."/>
            <person name="Del Fabbro C."/>
            <person name="Alaux M."/>
            <person name="Di Gaspero G."/>
            <person name="Dumas V."/>
            <person name="Felice N."/>
            <person name="Paillard S."/>
            <person name="Juman I."/>
            <person name="Moroldo M."/>
            <person name="Scalabrin S."/>
            <person name="Canaguier A."/>
            <person name="Le Clainche I."/>
            <person name="Malacrida G."/>
            <person name="Durand E."/>
            <person name="Pesole G."/>
            <person name="Laucou V."/>
            <person name="Chatelet P."/>
            <person name="Merdinoglu D."/>
            <person name="Delledonne M."/>
            <person name="Pezzotti M."/>
            <person name="Lecharny A."/>
            <person name="Scarpelli C."/>
            <person name="Artiguenave F."/>
            <person name="Pe M.E."/>
            <person name="Valle G."/>
            <person name="Morgante M."/>
            <person name="Caboche M."/>
            <person name="Adam-Blondon A.-F."/>
            <person name="Weissenbach J."/>
            <person name="Quetier F."/>
            <person name="Wincker P."/>
        </authorList>
    </citation>
    <scope>NUCLEOTIDE SEQUENCE [LARGE SCALE GENOMIC DNA]</scope>
    <source>
        <strain evidence="2">cv. Pinot noir / PN40024</strain>
    </source>
</reference>
<keyword evidence="2" id="KW-1185">Reference proteome</keyword>
<dbReference type="EMBL" id="FN595751">
    <property type="protein sequence ID" value="CCB50669.1"/>
    <property type="molecule type" value="Genomic_DNA"/>
</dbReference>
<sequence>MKQNKNSREKGERHTSPGSFNISMALFFNFFSCFSESSEASAHTCEGGVCRLSDRKIHGQTSKKKKQHRACVWNSFPGFLMKRG</sequence>
<dbReference type="AlphaFoldDB" id="F6HEP5"/>
<evidence type="ECO:0000313" key="1">
    <source>
        <dbReference type="EMBL" id="CCB50669.1"/>
    </source>
</evidence>
<evidence type="ECO:0000313" key="2">
    <source>
        <dbReference type="Proteomes" id="UP000009183"/>
    </source>
</evidence>
<protein>
    <submittedName>
        <fullName evidence="1">Uncharacterized protein</fullName>
    </submittedName>
</protein>
<gene>
    <name evidence="1" type="ordered locus">VIT_19s0090g00600</name>
</gene>
<accession>F6HEP5</accession>
<proteinExistence type="predicted"/>
<organism evidence="1 2">
    <name type="scientific">Vitis vinifera</name>
    <name type="common">Grape</name>
    <dbReference type="NCBI Taxonomy" id="29760"/>
    <lineage>
        <taxon>Eukaryota</taxon>
        <taxon>Viridiplantae</taxon>
        <taxon>Streptophyta</taxon>
        <taxon>Embryophyta</taxon>
        <taxon>Tracheophyta</taxon>
        <taxon>Spermatophyta</taxon>
        <taxon>Magnoliopsida</taxon>
        <taxon>eudicotyledons</taxon>
        <taxon>Gunneridae</taxon>
        <taxon>Pentapetalae</taxon>
        <taxon>rosids</taxon>
        <taxon>Vitales</taxon>
        <taxon>Vitaceae</taxon>
        <taxon>Viteae</taxon>
        <taxon>Vitis</taxon>
    </lineage>
</organism>
<dbReference type="PaxDb" id="29760-VIT_19s0090g00600.t01"/>